<feature type="region of interest" description="Disordered" evidence="1">
    <location>
        <begin position="74"/>
        <end position="141"/>
    </location>
</feature>
<keyword evidence="3" id="KW-1185">Reference proteome</keyword>
<evidence type="ECO:0000313" key="2">
    <source>
        <dbReference type="EMBL" id="KAH6606689.1"/>
    </source>
</evidence>
<accession>A0A9P8QK78</accession>
<organism evidence="2 3">
    <name type="scientific">Trichoderma cornu-damae</name>
    <dbReference type="NCBI Taxonomy" id="654480"/>
    <lineage>
        <taxon>Eukaryota</taxon>
        <taxon>Fungi</taxon>
        <taxon>Dikarya</taxon>
        <taxon>Ascomycota</taxon>
        <taxon>Pezizomycotina</taxon>
        <taxon>Sordariomycetes</taxon>
        <taxon>Hypocreomycetidae</taxon>
        <taxon>Hypocreales</taxon>
        <taxon>Hypocreaceae</taxon>
        <taxon>Trichoderma</taxon>
    </lineage>
</organism>
<comment type="caution">
    <text evidence="2">The sequence shown here is derived from an EMBL/GenBank/DDBJ whole genome shotgun (WGS) entry which is preliminary data.</text>
</comment>
<dbReference type="EMBL" id="JAIWOZ010000004">
    <property type="protein sequence ID" value="KAH6606689.1"/>
    <property type="molecule type" value="Genomic_DNA"/>
</dbReference>
<dbReference type="Proteomes" id="UP000827724">
    <property type="component" value="Unassembled WGS sequence"/>
</dbReference>
<protein>
    <submittedName>
        <fullName evidence="2">Uncharacterized protein</fullName>
    </submittedName>
</protein>
<dbReference type="AlphaFoldDB" id="A0A9P8QK78"/>
<proteinExistence type="predicted"/>
<gene>
    <name evidence="2" type="ORF">Trco_005842</name>
</gene>
<reference evidence="2" key="1">
    <citation type="submission" date="2021-08" db="EMBL/GenBank/DDBJ databases">
        <title>Chromosome-Level Trichoderma cornu-damae using Hi-C Data.</title>
        <authorList>
            <person name="Kim C.S."/>
        </authorList>
    </citation>
    <scope>NUCLEOTIDE SEQUENCE</scope>
    <source>
        <strain evidence="2">KA19-0412C</strain>
    </source>
</reference>
<sequence length="141" mass="15157">MPGLVFSWRFAVALESGEAAAAYASCQAEGQRAHLHSRAPRYHKFDMQHQKPPAASDAINHHQAVDAFLVDAFGGRNNRPSAPATTSRHRGRAAGCEPSPAVTESSRGDSRPTNALRHRREVTKPGHELSLAGLDQIKGSA</sequence>
<name>A0A9P8QK78_9HYPO</name>
<evidence type="ECO:0000313" key="3">
    <source>
        <dbReference type="Proteomes" id="UP000827724"/>
    </source>
</evidence>
<evidence type="ECO:0000256" key="1">
    <source>
        <dbReference type="SAM" id="MobiDB-lite"/>
    </source>
</evidence>